<reference evidence="2" key="2">
    <citation type="submission" date="2024-10" db="UniProtKB">
        <authorList>
            <consortium name="EnsemblProtists"/>
        </authorList>
    </citation>
    <scope>IDENTIFICATION</scope>
</reference>
<dbReference type="HOGENOM" id="CLU_030805_2_1_1"/>
<reference evidence="3" key="1">
    <citation type="journal article" date="2013" name="Nature">
        <title>Pan genome of the phytoplankton Emiliania underpins its global distribution.</title>
        <authorList>
            <person name="Read B.A."/>
            <person name="Kegel J."/>
            <person name="Klute M.J."/>
            <person name="Kuo A."/>
            <person name="Lefebvre S.C."/>
            <person name="Maumus F."/>
            <person name="Mayer C."/>
            <person name="Miller J."/>
            <person name="Monier A."/>
            <person name="Salamov A."/>
            <person name="Young J."/>
            <person name="Aguilar M."/>
            <person name="Claverie J.M."/>
            <person name="Frickenhaus S."/>
            <person name="Gonzalez K."/>
            <person name="Herman E.K."/>
            <person name="Lin Y.C."/>
            <person name="Napier J."/>
            <person name="Ogata H."/>
            <person name="Sarno A.F."/>
            <person name="Shmutz J."/>
            <person name="Schroeder D."/>
            <person name="de Vargas C."/>
            <person name="Verret F."/>
            <person name="von Dassow P."/>
            <person name="Valentin K."/>
            <person name="Van de Peer Y."/>
            <person name="Wheeler G."/>
            <person name="Dacks J.B."/>
            <person name="Delwiche C.F."/>
            <person name="Dyhrman S.T."/>
            <person name="Glockner G."/>
            <person name="John U."/>
            <person name="Richards T."/>
            <person name="Worden A.Z."/>
            <person name="Zhang X."/>
            <person name="Grigoriev I.V."/>
            <person name="Allen A.E."/>
            <person name="Bidle K."/>
            <person name="Borodovsky M."/>
            <person name="Bowler C."/>
            <person name="Brownlee C."/>
            <person name="Cock J.M."/>
            <person name="Elias M."/>
            <person name="Gladyshev V.N."/>
            <person name="Groth M."/>
            <person name="Guda C."/>
            <person name="Hadaegh A."/>
            <person name="Iglesias-Rodriguez M.D."/>
            <person name="Jenkins J."/>
            <person name="Jones B.M."/>
            <person name="Lawson T."/>
            <person name="Leese F."/>
            <person name="Lindquist E."/>
            <person name="Lobanov A."/>
            <person name="Lomsadze A."/>
            <person name="Malik S.B."/>
            <person name="Marsh M.E."/>
            <person name="Mackinder L."/>
            <person name="Mock T."/>
            <person name="Mueller-Roeber B."/>
            <person name="Pagarete A."/>
            <person name="Parker M."/>
            <person name="Probert I."/>
            <person name="Quesneville H."/>
            <person name="Raines C."/>
            <person name="Rensing S.A."/>
            <person name="Riano-Pachon D.M."/>
            <person name="Richier S."/>
            <person name="Rokitta S."/>
            <person name="Shiraiwa Y."/>
            <person name="Soanes D.M."/>
            <person name="van der Giezen M."/>
            <person name="Wahlund T.M."/>
            <person name="Williams B."/>
            <person name="Wilson W."/>
            <person name="Wolfe G."/>
            <person name="Wurch L.L."/>
        </authorList>
    </citation>
    <scope>NUCLEOTIDE SEQUENCE</scope>
</reference>
<evidence type="ECO:0000313" key="3">
    <source>
        <dbReference type="Proteomes" id="UP000013827"/>
    </source>
</evidence>
<sequence>MSCAAARLSSLLVPHGATIAVAESSAGGLIAAKLLSVAGASKFFRGGVVCYSAHSKEALLALATKAPTATEAHALAMAAAARRRLGSDWGLGETGVAGPGKNSRGAAPGCCAIAVAGPDGFERTVMLWPDDSLGANDAYGQPPLLSREERMSVFCAAAVDLAVQSAAAVYGRDE</sequence>
<protein>
    <recommendedName>
        <fullName evidence="1">CinA C-terminal domain-containing protein</fullName>
    </recommendedName>
</protein>
<dbReference type="KEGG" id="ehx:EMIHUDRAFT_350278"/>
<dbReference type="NCBIfam" id="TIGR00199">
    <property type="entry name" value="PncC_domain"/>
    <property type="match status" value="1"/>
</dbReference>
<dbReference type="STRING" id="2903.R1BX19"/>
<name>A0A0D3ITZ3_EMIH1</name>
<dbReference type="Proteomes" id="UP000013827">
    <property type="component" value="Unassembled WGS sequence"/>
</dbReference>
<dbReference type="RefSeq" id="XP_005767157.1">
    <property type="nucleotide sequence ID" value="XM_005767100.1"/>
</dbReference>
<keyword evidence="3" id="KW-1185">Reference proteome</keyword>
<evidence type="ECO:0000313" key="2">
    <source>
        <dbReference type="EnsemblProtists" id="EOD14728"/>
    </source>
</evidence>
<organism evidence="2 3">
    <name type="scientific">Emiliania huxleyi (strain CCMP1516)</name>
    <dbReference type="NCBI Taxonomy" id="280463"/>
    <lineage>
        <taxon>Eukaryota</taxon>
        <taxon>Haptista</taxon>
        <taxon>Haptophyta</taxon>
        <taxon>Prymnesiophyceae</taxon>
        <taxon>Isochrysidales</taxon>
        <taxon>Noelaerhabdaceae</taxon>
        <taxon>Emiliania</taxon>
    </lineage>
</organism>
<dbReference type="Pfam" id="PF02464">
    <property type="entry name" value="CinA"/>
    <property type="match status" value="1"/>
</dbReference>
<dbReference type="EnsemblProtists" id="EOD14728">
    <property type="protein sequence ID" value="EOD14728"/>
    <property type="gene ID" value="EMIHUDRAFT_350278"/>
</dbReference>
<dbReference type="GeneID" id="17260932"/>
<dbReference type="Gene3D" id="3.90.950.20">
    <property type="entry name" value="CinA-like"/>
    <property type="match status" value="1"/>
</dbReference>
<dbReference type="AlphaFoldDB" id="A0A0D3ITZ3"/>
<dbReference type="InterPro" id="IPR008136">
    <property type="entry name" value="CinA_C"/>
</dbReference>
<dbReference type="eggNOG" id="ENOG502S20M">
    <property type="taxonomic scope" value="Eukaryota"/>
</dbReference>
<dbReference type="PaxDb" id="2903-EOD14728"/>
<dbReference type="OMA" id="HTCIAVA"/>
<dbReference type="InterPro" id="IPR036653">
    <property type="entry name" value="CinA-like_C"/>
</dbReference>
<accession>A0A0D3ITZ3</accession>
<evidence type="ECO:0000259" key="1">
    <source>
        <dbReference type="Pfam" id="PF02464"/>
    </source>
</evidence>
<proteinExistence type="predicted"/>
<dbReference type="SUPFAM" id="SSF142433">
    <property type="entry name" value="CinA-like"/>
    <property type="match status" value="1"/>
</dbReference>
<feature type="domain" description="CinA C-terminal" evidence="1">
    <location>
        <begin position="5"/>
        <end position="123"/>
    </location>
</feature>